<keyword evidence="2" id="KW-1185">Reference proteome</keyword>
<accession>A0A6A6NYD4</accession>
<dbReference type="AlphaFoldDB" id="A0A6A6NYD4"/>
<feature type="non-terminal residue" evidence="1">
    <location>
        <position position="169"/>
    </location>
</feature>
<sequence length="169" mass="18787">MKEKPYRNFDNISASYNFDSKFSAEDSTFFLIYLMLNRCKQEGCAAGTSADYDPDSFVGTLSDPQHLSLADLTTIPLDQLRRYFQNSRAENAQSFQNGIRDLADGVEAMLSRRTESVFLTENGRLGVAHTSIYEGDSILLIPRTNNPFVSGRPGSGTYLLVALAFVYGL</sequence>
<dbReference type="OrthoDB" id="194358at2759"/>
<evidence type="ECO:0000313" key="1">
    <source>
        <dbReference type="EMBL" id="KAF2456689.1"/>
    </source>
</evidence>
<protein>
    <submittedName>
        <fullName evidence="1">Uncharacterized protein</fullName>
    </submittedName>
</protein>
<organism evidence="1 2">
    <name type="scientific">Lineolata rhizophorae</name>
    <dbReference type="NCBI Taxonomy" id="578093"/>
    <lineage>
        <taxon>Eukaryota</taxon>
        <taxon>Fungi</taxon>
        <taxon>Dikarya</taxon>
        <taxon>Ascomycota</taxon>
        <taxon>Pezizomycotina</taxon>
        <taxon>Dothideomycetes</taxon>
        <taxon>Dothideomycetes incertae sedis</taxon>
        <taxon>Lineolatales</taxon>
        <taxon>Lineolataceae</taxon>
        <taxon>Lineolata</taxon>
    </lineage>
</organism>
<proteinExistence type="predicted"/>
<reference evidence="1" key="1">
    <citation type="journal article" date="2020" name="Stud. Mycol.">
        <title>101 Dothideomycetes genomes: a test case for predicting lifestyles and emergence of pathogens.</title>
        <authorList>
            <person name="Haridas S."/>
            <person name="Albert R."/>
            <person name="Binder M."/>
            <person name="Bloem J."/>
            <person name="Labutti K."/>
            <person name="Salamov A."/>
            <person name="Andreopoulos B."/>
            <person name="Baker S."/>
            <person name="Barry K."/>
            <person name="Bills G."/>
            <person name="Bluhm B."/>
            <person name="Cannon C."/>
            <person name="Castanera R."/>
            <person name="Culley D."/>
            <person name="Daum C."/>
            <person name="Ezra D."/>
            <person name="Gonzalez J."/>
            <person name="Henrissat B."/>
            <person name="Kuo A."/>
            <person name="Liang C."/>
            <person name="Lipzen A."/>
            <person name="Lutzoni F."/>
            <person name="Magnuson J."/>
            <person name="Mondo S."/>
            <person name="Nolan M."/>
            <person name="Ohm R."/>
            <person name="Pangilinan J."/>
            <person name="Park H.-J."/>
            <person name="Ramirez L."/>
            <person name="Alfaro M."/>
            <person name="Sun H."/>
            <person name="Tritt A."/>
            <person name="Yoshinaga Y."/>
            <person name="Zwiers L.-H."/>
            <person name="Turgeon B."/>
            <person name="Goodwin S."/>
            <person name="Spatafora J."/>
            <person name="Crous P."/>
            <person name="Grigoriev I."/>
        </authorList>
    </citation>
    <scope>NUCLEOTIDE SEQUENCE</scope>
    <source>
        <strain evidence="1">ATCC 16933</strain>
    </source>
</reference>
<name>A0A6A6NYD4_9PEZI</name>
<evidence type="ECO:0000313" key="2">
    <source>
        <dbReference type="Proteomes" id="UP000799766"/>
    </source>
</evidence>
<dbReference type="EMBL" id="MU001682">
    <property type="protein sequence ID" value="KAF2456689.1"/>
    <property type="molecule type" value="Genomic_DNA"/>
</dbReference>
<dbReference type="Proteomes" id="UP000799766">
    <property type="component" value="Unassembled WGS sequence"/>
</dbReference>
<gene>
    <name evidence="1" type="ORF">BDY21DRAFT_345814</name>
</gene>